<proteinExistence type="predicted"/>
<name>A0A381WW59_9ZZZZ</name>
<reference evidence="1" key="1">
    <citation type="submission" date="2018-05" db="EMBL/GenBank/DDBJ databases">
        <authorList>
            <person name="Lanie J.A."/>
            <person name="Ng W.-L."/>
            <person name="Kazmierczak K.M."/>
            <person name="Andrzejewski T.M."/>
            <person name="Davidsen T.M."/>
            <person name="Wayne K.J."/>
            <person name="Tettelin H."/>
            <person name="Glass J.I."/>
            <person name="Rusch D."/>
            <person name="Podicherti R."/>
            <person name="Tsui H.-C.T."/>
            <person name="Winkler M.E."/>
        </authorList>
    </citation>
    <scope>NUCLEOTIDE SEQUENCE</scope>
</reference>
<organism evidence="1">
    <name type="scientific">marine metagenome</name>
    <dbReference type="NCBI Taxonomy" id="408172"/>
    <lineage>
        <taxon>unclassified sequences</taxon>
        <taxon>metagenomes</taxon>
        <taxon>ecological metagenomes</taxon>
    </lineage>
</organism>
<dbReference type="EMBL" id="UINC01013013">
    <property type="protein sequence ID" value="SVA56478.1"/>
    <property type="molecule type" value="Genomic_DNA"/>
</dbReference>
<accession>A0A381WW59</accession>
<feature type="non-terminal residue" evidence="1">
    <location>
        <position position="1"/>
    </location>
</feature>
<dbReference type="AlphaFoldDB" id="A0A381WW59"/>
<sequence length="22" mass="2668">NLLIRSQLLYPVELLVRMECKH</sequence>
<gene>
    <name evidence="1" type="ORF">METZ01_LOCUS109332</name>
</gene>
<protein>
    <submittedName>
        <fullName evidence="1">Uncharacterized protein</fullName>
    </submittedName>
</protein>
<evidence type="ECO:0000313" key="1">
    <source>
        <dbReference type="EMBL" id="SVA56478.1"/>
    </source>
</evidence>